<dbReference type="Proteomes" id="UP000290289">
    <property type="component" value="Chromosome 8"/>
</dbReference>
<organism evidence="1 2">
    <name type="scientific">Malus domestica</name>
    <name type="common">Apple</name>
    <name type="synonym">Pyrus malus</name>
    <dbReference type="NCBI Taxonomy" id="3750"/>
    <lineage>
        <taxon>Eukaryota</taxon>
        <taxon>Viridiplantae</taxon>
        <taxon>Streptophyta</taxon>
        <taxon>Embryophyta</taxon>
        <taxon>Tracheophyta</taxon>
        <taxon>Spermatophyta</taxon>
        <taxon>Magnoliopsida</taxon>
        <taxon>eudicotyledons</taxon>
        <taxon>Gunneridae</taxon>
        <taxon>Pentapetalae</taxon>
        <taxon>rosids</taxon>
        <taxon>fabids</taxon>
        <taxon>Rosales</taxon>
        <taxon>Rosaceae</taxon>
        <taxon>Amygdaloideae</taxon>
        <taxon>Maleae</taxon>
        <taxon>Malus</taxon>
    </lineage>
</organism>
<evidence type="ECO:0000313" key="2">
    <source>
        <dbReference type="Proteomes" id="UP000290289"/>
    </source>
</evidence>
<proteinExistence type="predicted"/>
<dbReference type="STRING" id="3750.A0A498JCV9"/>
<gene>
    <name evidence="1" type="ORF">DVH24_020565</name>
</gene>
<accession>A0A498JCV9</accession>
<sequence>MNPRKETNLIPNRIKFLCLEEQERSISTKSTNFAYLSGTLDDGGITGPFVQLNLIEVVESMTRLLRYTYYDSSYSSSRKSWSTKGKRVTVARAMVAKDVVVKSVVGGGGVKDGGGGGDNDPGIHVSTAMFSSSAIVYGGPMYRRFLTTMFSSSAIVYGWPKVVPCIEDFPLVVTNPYGRTKV</sequence>
<keyword evidence="2" id="KW-1185">Reference proteome</keyword>
<dbReference type="EMBL" id="RDQH01000334">
    <property type="protein sequence ID" value="RXH91542.1"/>
    <property type="molecule type" value="Genomic_DNA"/>
</dbReference>
<evidence type="ECO:0000313" key="1">
    <source>
        <dbReference type="EMBL" id="RXH91542.1"/>
    </source>
</evidence>
<dbReference type="AlphaFoldDB" id="A0A498JCV9"/>
<name>A0A498JCV9_MALDO</name>
<comment type="caution">
    <text evidence="1">The sequence shown here is derived from an EMBL/GenBank/DDBJ whole genome shotgun (WGS) entry which is preliminary data.</text>
</comment>
<reference evidence="1 2" key="1">
    <citation type="submission" date="2018-10" db="EMBL/GenBank/DDBJ databases">
        <title>A high-quality apple genome assembly.</title>
        <authorList>
            <person name="Hu J."/>
        </authorList>
    </citation>
    <scope>NUCLEOTIDE SEQUENCE [LARGE SCALE GENOMIC DNA]</scope>
    <source>
        <strain evidence="2">cv. HFTH1</strain>
        <tissue evidence="1">Young leaf</tissue>
    </source>
</reference>
<protein>
    <submittedName>
        <fullName evidence="1">Uncharacterized protein</fullName>
    </submittedName>
</protein>
<dbReference type="Gene3D" id="3.40.50.720">
    <property type="entry name" value="NAD(P)-binding Rossmann-like Domain"/>
    <property type="match status" value="1"/>
</dbReference>